<evidence type="ECO:0000256" key="1">
    <source>
        <dbReference type="SAM" id="Phobius"/>
    </source>
</evidence>
<name>A0AAW3YRR1_9GAMM</name>
<accession>A0AAW3YRR1</accession>
<dbReference type="Proteomes" id="UP001193920">
    <property type="component" value="Unassembled WGS sequence"/>
</dbReference>
<proteinExistence type="predicted"/>
<reference evidence="2" key="1">
    <citation type="submission" date="2020-09" db="EMBL/GenBank/DDBJ databases">
        <authorList>
            <person name="Palma L."/>
            <person name="Caballero P."/>
            <person name="Berry C."/>
            <person name="Del Valle E."/>
        </authorList>
    </citation>
    <scope>NUCLEOTIDE SEQUENCE</scope>
    <source>
        <strain evidence="2">M</strain>
    </source>
</reference>
<dbReference type="AlphaFoldDB" id="A0AAW3YRR1"/>
<sequence>MQKSVLLYPEPDGLPLLLQVSQAVILGEWATIVYASVQRNAQIPMKSEFFIYNPSDELLNGMKENGGEIKVGPQPQII</sequence>
<evidence type="ECO:0000313" key="2">
    <source>
        <dbReference type="EMBL" id="MBD2800011.1"/>
    </source>
</evidence>
<keyword evidence="1" id="KW-0812">Transmembrane</keyword>
<protein>
    <submittedName>
        <fullName evidence="2">Uncharacterized protein</fullName>
    </submittedName>
</protein>
<gene>
    <name evidence="2" type="ORF">ID854_05950</name>
</gene>
<organism evidence="2">
    <name type="scientific">Xenorhabdus szentirmaii</name>
    <dbReference type="NCBI Taxonomy" id="290112"/>
    <lineage>
        <taxon>Bacteria</taxon>
        <taxon>Pseudomonadati</taxon>
        <taxon>Pseudomonadota</taxon>
        <taxon>Gammaproteobacteria</taxon>
        <taxon>Enterobacterales</taxon>
        <taxon>Morganellaceae</taxon>
        <taxon>Xenorhabdus</taxon>
    </lineage>
</organism>
<dbReference type="RefSeq" id="WP_038240355.1">
    <property type="nucleotide sequence ID" value="NZ_JACXBD010000051.1"/>
</dbReference>
<keyword evidence="1" id="KW-1133">Transmembrane helix</keyword>
<dbReference type="EMBL" id="JACXBF010000127">
    <property type="protein sequence ID" value="MBD2800011.1"/>
    <property type="molecule type" value="Genomic_DNA"/>
</dbReference>
<reference evidence="2" key="2">
    <citation type="journal article" date="2024" name="Toxins">
        <title>Genome Sequence Analysis of Native Xenorhabdus Strains Isolated from Entomopathogenic Nematodes in Argentina.</title>
        <authorList>
            <person name="Palma L."/>
            <person name="Frizzo L."/>
            <person name="Kaiser S."/>
            <person name="Berry C."/>
            <person name="Caballero P."/>
            <person name="Bode H.B."/>
            <person name="Del Valle E.E."/>
        </authorList>
    </citation>
    <scope>NUCLEOTIDE SEQUENCE</scope>
    <source>
        <strain evidence="2">M</strain>
    </source>
</reference>
<comment type="caution">
    <text evidence="2">The sequence shown here is derived from an EMBL/GenBank/DDBJ whole genome shotgun (WGS) entry which is preliminary data.</text>
</comment>
<keyword evidence="1" id="KW-0472">Membrane</keyword>
<feature type="transmembrane region" description="Helical" evidence="1">
    <location>
        <begin position="16"/>
        <end position="37"/>
    </location>
</feature>